<dbReference type="AlphaFoldDB" id="X1SGA8"/>
<evidence type="ECO:0000313" key="1">
    <source>
        <dbReference type="EMBL" id="GAI78186.1"/>
    </source>
</evidence>
<name>X1SGA8_9ZZZZ</name>
<dbReference type="SUPFAM" id="SSF53383">
    <property type="entry name" value="PLP-dependent transferases"/>
    <property type="match status" value="1"/>
</dbReference>
<dbReference type="InterPro" id="IPR015424">
    <property type="entry name" value="PyrdxlP-dep_Trfase"/>
</dbReference>
<dbReference type="EMBL" id="BARW01011909">
    <property type="protein sequence ID" value="GAI78186.1"/>
    <property type="molecule type" value="Genomic_DNA"/>
</dbReference>
<accession>X1SGA8</accession>
<evidence type="ECO:0008006" key="2">
    <source>
        <dbReference type="Google" id="ProtNLM"/>
    </source>
</evidence>
<sequence>MQVEMVNYPAVAKGKARIRVIISAAHTPEDLDFALDVFKRTGKELKVL</sequence>
<comment type="caution">
    <text evidence="1">The sequence shown here is derived from an EMBL/GenBank/DDBJ whole genome shotgun (WGS) entry which is preliminary data.</text>
</comment>
<dbReference type="InterPro" id="IPR015422">
    <property type="entry name" value="PyrdxlP-dep_Trfase_small"/>
</dbReference>
<organism evidence="1">
    <name type="scientific">marine sediment metagenome</name>
    <dbReference type="NCBI Taxonomy" id="412755"/>
    <lineage>
        <taxon>unclassified sequences</taxon>
        <taxon>metagenomes</taxon>
        <taxon>ecological metagenomes</taxon>
    </lineage>
</organism>
<dbReference type="Gene3D" id="3.90.1150.10">
    <property type="entry name" value="Aspartate Aminotransferase, domain 1"/>
    <property type="match status" value="1"/>
</dbReference>
<protein>
    <recommendedName>
        <fullName evidence="2">Aminotransferase class I/classII domain-containing protein</fullName>
    </recommendedName>
</protein>
<reference evidence="1" key="1">
    <citation type="journal article" date="2014" name="Front. Microbiol.">
        <title>High frequency of phylogenetically diverse reductive dehalogenase-homologous genes in deep subseafloor sedimentary metagenomes.</title>
        <authorList>
            <person name="Kawai M."/>
            <person name="Futagami T."/>
            <person name="Toyoda A."/>
            <person name="Takaki Y."/>
            <person name="Nishi S."/>
            <person name="Hori S."/>
            <person name="Arai W."/>
            <person name="Tsubouchi T."/>
            <person name="Morono Y."/>
            <person name="Uchiyama I."/>
            <person name="Ito T."/>
            <person name="Fujiyama A."/>
            <person name="Inagaki F."/>
            <person name="Takami H."/>
        </authorList>
    </citation>
    <scope>NUCLEOTIDE SEQUENCE</scope>
    <source>
        <strain evidence="1">Expedition CK06-06</strain>
    </source>
</reference>
<gene>
    <name evidence="1" type="ORF">S12H4_22728</name>
</gene>
<proteinExistence type="predicted"/>